<keyword evidence="1" id="KW-0732">Signal</keyword>
<name>C7LRX8_DESBD</name>
<evidence type="ECO:0000256" key="1">
    <source>
        <dbReference type="SAM" id="SignalP"/>
    </source>
</evidence>
<sequence length="85" mass="9825">MRKYYLVTTKSCWKLLLAGAAVRLEILSTRIPNIRDFYPTSFKTNVEPFLVLVERNLVPLHVPLSIFSIFSVLMKRVSIFANFCS</sequence>
<protein>
    <submittedName>
        <fullName evidence="2">Uncharacterized protein</fullName>
    </submittedName>
</protein>
<dbReference type="AlphaFoldDB" id="C7LRX8"/>
<evidence type="ECO:0000313" key="3">
    <source>
        <dbReference type="Proteomes" id="UP000002216"/>
    </source>
</evidence>
<accession>C7LRX8</accession>
<organism evidence="2 3">
    <name type="scientific">Desulfomicrobium baculatum (strain DSM 4028 / VKM B-1378 / X)</name>
    <name type="common">Desulfovibrio baculatus</name>
    <dbReference type="NCBI Taxonomy" id="525897"/>
    <lineage>
        <taxon>Bacteria</taxon>
        <taxon>Pseudomonadati</taxon>
        <taxon>Thermodesulfobacteriota</taxon>
        <taxon>Desulfovibrionia</taxon>
        <taxon>Desulfovibrionales</taxon>
        <taxon>Desulfomicrobiaceae</taxon>
        <taxon>Desulfomicrobium</taxon>
    </lineage>
</organism>
<gene>
    <name evidence="2" type="ordered locus">Dbac_1258</name>
</gene>
<dbReference type="KEGG" id="dba:Dbac_1258"/>
<dbReference type="Proteomes" id="UP000002216">
    <property type="component" value="Chromosome"/>
</dbReference>
<dbReference type="HOGENOM" id="CLU_2507214_0_0_7"/>
<dbReference type="EMBL" id="CP001629">
    <property type="protein sequence ID" value="ACU89361.1"/>
    <property type="molecule type" value="Genomic_DNA"/>
</dbReference>
<keyword evidence="3" id="KW-1185">Reference proteome</keyword>
<feature type="signal peptide" evidence="1">
    <location>
        <begin position="1"/>
        <end position="20"/>
    </location>
</feature>
<reference evidence="2 3" key="1">
    <citation type="journal article" date="2009" name="Stand. Genomic Sci.">
        <title>Complete genome sequence of Desulfomicrobium baculatum type strain (X).</title>
        <authorList>
            <person name="Copeland A."/>
            <person name="Spring S."/>
            <person name="Goker M."/>
            <person name="Schneider S."/>
            <person name="Lapidus A."/>
            <person name="Del Rio T.G."/>
            <person name="Tice H."/>
            <person name="Cheng J.F."/>
            <person name="Chen F."/>
            <person name="Nolan M."/>
            <person name="Bruce D."/>
            <person name="Goodwin L."/>
            <person name="Pitluck S."/>
            <person name="Ivanova N."/>
            <person name="Mavrommatis K."/>
            <person name="Ovchinnikova G."/>
            <person name="Pati A."/>
            <person name="Chen A."/>
            <person name="Palaniappan K."/>
            <person name="Land M."/>
            <person name="Hauser L."/>
            <person name="Chang Y.J."/>
            <person name="Jeffries C.C."/>
            <person name="Meincke L."/>
            <person name="Sims D."/>
            <person name="Brettin T."/>
            <person name="Detter J.C."/>
            <person name="Han C."/>
            <person name="Chain P."/>
            <person name="Bristow J."/>
            <person name="Eisen J.A."/>
            <person name="Markowitz V."/>
            <person name="Hugenholtz P."/>
            <person name="Kyrpides N.C."/>
            <person name="Klenk H.P."/>
            <person name="Lucas S."/>
        </authorList>
    </citation>
    <scope>NUCLEOTIDE SEQUENCE [LARGE SCALE GENOMIC DNA]</scope>
    <source>
        <strain evidence="3">DSM 4028 / VKM B-1378 / X</strain>
    </source>
</reference>
<evidence type="ECO:0000313" key="2">
    <source>
        <dbReference type="EMBL" id="ACU89361.1"/>
    </source>
</evidence>
<feature type="chain" id="PRO_5002977947" evidence="1">
    <location>
        <begin position="21"/>
        <end position="85"/>
    </location>
</feature>
<proteinExistence type="predicted"/>